<sequence length="170" mass="19233">MAHCHPFAAYNVADRLLHLRGRPQTSPLRLHAHRQPSIFRARVFYLRTIDSGYYATMDPRKLLLPTHYNLVPARAVKLPKHVSQCFNIYNTAPACAAAPAPAQLTVSAGVQTPTHMDDTTTMASLQLHCRIRLDSKERRQPKLQRRGQPTPQLVRMTPRRTRAATLPDTP</sequence>
<evidence type="ECO:0000313" key="2">
    <source>
        <dbReference type="EMBL" id="KII83537.1"/>
    </source>
</evidence>
<evidence type="ECO:0000256" key="1">
    <source>
        <dbReference type="SAM" id="MobiDB-lite"/>
    </source>
</evidence>
<dbReference type="HOGENOM" id="CLU_1571301_0_0_1"/>
<dbReference type="EMBL" id="KN832576">
    <property type="protein sequence ID" value="KII83537.1"/>
    <property type="molecule type" value="Genomic_DNA"/>
</dbReference>
<name>A0A0C9SQA9_PLICR</name>
<gene>
    <name evidence="2" type="ORF">PLICRDRAFT_180313</name>
</gene>
<proteinExistence type="predicted"/>
<organism evidence="2 3">
    <name type="scientific">Plicaturopsis crispa FD-325 SS-3</name>
    <dbReference type="NCBI Taxonomy" id="944288"/>
    <lineage>
        <taxon>Eukaryota</taxon>
        <taxon>Fungi</taxon>
        <taxon>Dikarya</taxon>
        <taxon>Basidiomycota</taxon>
        <taxon>Agaricomycotina</taxon>
        <taxon>Agaricomycetes</taxon>
        <taxon>Agaricomycetidae</taxon>
        <taxon>Amylocorticiales</taxon>
        <taxon>Amylocorticiaceae</taxon>
        <taxon>Plicatura</taxon>
        <taxon>Plicaturopsis crispa</taxon>
    </lineage>
</organism>
<reference evidence="2 3" key="1">
    <citation type="submission" date="2014-06" db="EMBL/GenBank/DDBJ databases">
        <title>Evolutionary Origins and Diversification of the Mycorrhizal Mutualists.</title>
        <authorList>
            <consortium name="DOE Joint Genome Institute"/>
            <consortium name="Mycorrhizal Genomics Consortium"/>
            <person name="Kohler A."/>
            <person name="Kuo A."/>
            <person name="Nagy L.G."/>
            <person name="Floudas D."/>
            <person name="Copeland A."/>
            <person name="Barry K.W."/>
            <person name="Cichocki N."/>
            <person name="Veneault-Fourrey C."/>
            <person name="LaButti K."/>
            <person name="Lindquist E.A."/>
            <person name="Lipzen A."/>
            <person name="Lundell T."/>
            <person name="Morin E."/>
            <person name="Murat C."/>
            <person name="Riley R."/>
            <person name="Ohm R."/>
            <person name="Sun H."/>
            <person name="Tunlid A."/>
            <person name="Henrissat B."/>
            <person name="Grigoriev I.V."/>
            <person name="Hibbett D.S."/>
            <person name="Martin F."/>
        </authorList>
    </citation>
    <scope>NUCLEOTIDE SEQUENCE [LARGE SCALE GENOMIC DNA]</scope>
    <source>
        <strain evidence="2 3">FD-325 SS-3</strain>
    </source>
</reference>
<evidence type="ECO:0000313" key="3">
    <source>
        <dbReference type="Proteomes" id="UP000053263"/>
    </source>
</evidence>
<dbReference type="Proteomes" id="UP000053263">
    <property type="component" value="Unassembled WGS sequence"/>
</dbReference>
<feature type="region of interest" description="Disordered" evidence="1">
    <location>
        <begin position="134"/>
        <end position="170"/>
    </location>
</feature>
<protein>
    <submittedName>
        <fullName evidence="2">Uncharacterized protein</fullName>
    </submittedName>
</protein>
<keyword evidence="3" id="KW-1185">Reference proteome</keyword>
<dbReference type="AlphaFoldDB" id="A0A0C9SQA9"/>
<accession>A0A0C9SQA9</accession>